<dbReference type="RefSeq" id="WP_306410292.1">
    <property type="nucleotide sequence ID" value="NZ_JANFPI010000002.1"/>
</dbReference>
<evidence type="ECO:0000313" key="2">
    <source>
        <dbReference type="EMBL" id="MCX8996504.1"/>
    </source>
</evidence>
<dbReference type="EMBL" id="JANFPI010000002">
    <property type="protein sequence ID" value="MCX8996504.1"/>
    <property type="molecule type" value="Genomic_DNA"/>
</dbReference>
<gene>
    <name evidence="2" type="ORF">NOF55_05240</name>
</gene>
<organism evidence="2 3">
    <name type="scientific">Ectorhizobium quercum</name>
    <dbReference type="NCBI Taxonomy" id="2965071"/>
    <lineage>
        <taxon>Bacteria</taxon>
        <taxon>Pseudomonadati</taxon>
        <taxon>Pseudomonadota</taxon>
        <taxon>Alphaproteobacteria</taxon>
        <taxon>Hyphomicrobiales</taxon>
        <taxon>Rhizobiaceae</taxon>
        <taxon>Ectorhizobium</taxon>
    </lineage>
</organism>
<name>A0AAE3SV21_9HYPH</name>
<feature type="compositionally biased region" description="Basic and acidic residues" evidence="1">
    <location>
        <begin position="17"/>
        <end position="28"/>
    </location>
</feature>
<dbReference type="AlphaFoldDB" id="A0AAE3SV21"/>
<reference evidence="2" key="1">
    <citation type="submission" date="2022-07" db="EMBL/GenBank/DDBJ databases">
        <title>Ectorhizobium quercum gen.nov., sp. nov.</title>
        <authorList>
            <person name="Ma T."/>
            <person name="Li Y."/>
        </authorList>
    </citation>
    <scope>NUCLEOTIDE SEQUENCE</scope>
    <source>
        <strain evidence="2">BDR2-2</strain>
    </source>
</reference>
<protein>
    <recommendedName>
        <fullName evidence="4">J domain-containing protein</fullName>
    </recommendedName>
</protein>
<feature type="region of interest" description="Disordered" evidence="1">
    <location>
        <begin position="17"/>
        <end position="39"/>
    </location>
</feature>
<keyword evidence="3" id="KW-1185">Reference proteome</keyword>
<evidence type="ECO:0000256" key="1">
    <source>
        <dbReference type="SAM" id="MobiDB-lite"/>
    </source>
</evidence>
<comment type="caution">
    <text evidence="2">The sequence shown here is derived from an EMBL/GenBank/DDBJ whole genome shotgun (WGS) entry which is preliminary data.</text>
</comment>
<proteinExistence type="predicted"/>
<sequence>MLFGRSVFQSVVERLRAEADAEPDKDGKGSPAHRVSGLNMSFAAATAETDDARLRRSEWAYSDILADRPEPSPGPGDDGIMPAYLTVLDADAIAAELAIGETTTIAELHDKRRTFARRNHPDCVSPAFRENATIRMTTANRLIDAALRGRRT</sequence>
<evidence type="ECO:0000313" key="3">
    <source>
        <dbReference type="Proteomes" id="UP001208771"/>
    </source>
</evidence>
<accession>A0AAE3SV21</accession>
<evidence type="ECO:0008006" key="4">
    <source>
        <dbReference type="Google" id="ProtNLM"/>
    </source>
</evidence>
<dbReference type="Proteomes" id="UP001208771">
    <property type="component" value="Unassembled WGS sequence"/>
</dbReference>